<sequence>MGGSSSRRILVFRLSALGDVAMTVPVLLSVARSNPGVSFLFVTKSHFKPILQRVPNLEVHSFDANGTHKGLTGLRRLRAELKQKPFNSIADLHSVLRTRILKILFAGSGIPFVRLDKGRKEKRQLTAWDHKVFVPLRSTHDRYADVFRSLGFKADPGPEDILKREAWPESFEDYRLEKESINIGFAPFAAHQGKCYPEEQVKDLLALLGGLPQVRVYLFGGGKRESNILSTWEKEYSHCVSVAGKASLSDELALISNLRLMVSMDSGNGHLAAMYGLPVITLWGVTHPYAGFSPFGQPAENSMLADREKFPAIPTSVYGNKQPKGYDEVMDSIPPTRVFKRISEILKLGRPKK</sequence>
<dbReference type="InterPro" id="IPR051199">
    <property type="entry name" value="LPS_LOS_Heptosyltrfase"/>
</dbReference>
<dbReference type="Pfam" id="PF01075">
    <property type="entry name" value="Glyco_transf_9"/>
    <property type="match status" value="1"/>
</dbReference>
<keyword evidence="2 3" id="KW-0808">Transferase</keyword>
<reference evidence="3" key="1">
    <citation type="submission" date="2023-06" db="EMBL/GenBank/DDBJ databases">
        <title>Robiginitalea aurantiacus sp. nov. and Algoriphagus sediminis sp. nov., isolated from coastal sediment.</title>
        <authorList>
            <person name="Zhou Z.Y."/>
            <person name="An J."/>
            <person name="Jia Y.W."/>
            <person name="Du Z.J."/>
        </authorList>
    </citation>
    <scope>NUCLEOTIDE SEQUENCE</scope>
    <source>
        <strain evidence="3">M39</strain>
    </source>
</reference>
<keyword evidence="1 3" id="KW-0328">Glycosyltransferase</keyword>
<evidence type="ECO:0000256" key="2">
    <source>
        <dbReference type="ARBA" id="ARBA00022679"/>
    </source>
</evidence>
<dbReference type="CDD" id="cd03789">
    <property type="entry name" value="GT9_LPS_heptosyltransferase"/>
    <property type="match status" value="1"/>
</dbReference>
<dbReference type="GO" id="GO:0016757">
    <property type="term" value="F:glycosyltransferase activity"/>
    <property type="evidence" value="ECO:0007669"/>
    <property type="project" value="UniProtKB-KW"/>
</dbReference>
<comment type="caution">
    <text evidence="3">The sequence shown here is derived from an EMBL/GenBank/DDBJ whole genome shotgun (WGS) entry which is preliminary data.</text>
</comment>
<dbReference type="SUPFAM" id="SSF53756">
    <property type="entry name" value="UDP-Glycosyltransferase/glycogen phosphorylase"/>
    <property type="match status" value="1"/>
</dbReference>
<dbReference type="InterPro" id="IPR002201">
    <property type="entry name" value="Glyco_trans_9"/>
</dbReference>
<name>A0ABT7WAG9_9FLAO</name>
<accession>A0ABT7WAG9</accession>
<dbReference type="EC" id="2.4.-.-" evidence="3"/>
<proteinExistence type="predicted"/>
<dbReference type="EMBL" id="JAUDUY010000001">
    <property type="protein sequence ID" value="MDM9629913.1"/>
    <property type="molecule type" value="Genomic_DNA"/>
</dbReference>
<evidence type="ECO:0000313" key="3">
    <source>
        <dbReference type="EMBL" id="MDM9629913.1"/>
    </source>
</evidence>
<gene>
    <name evidence="3" type="ORF">QU605_00410</name>
</gene>
<dbReference type="PANTHER" id="PTHR30160">
    <property type="entry name" value="TETRAACYLDISACCHARIDE 4'-KINASE-RELATED"/>
    <property type="match status" value="1"/>
</dbReference>
<keyword evidence="4" id="KW-1185">Reference proteome</keyword>
<evidence type="ECO:0000256" key="1">
    <source>
        <dbReference type="ARBA" id="ARBA00022676"/>
    </source>
</evidence>
<evidence type="ECO:0000313" key="4">
    <source>
        <dbReference type="Proteomes" id="UP001174839"/>
    </source>
</evidence>
<dbReference type="PANTHER" id="PTHR30160:SF22">
    <property type="entry name" value="LIPOPOLYSACCHARIDE CORE BIOSYNTHESIS PROTEIN"/>
    <property type="match status" value="1"/>
</dbReference>
<dbReference type="Gene3D" id="3.40.50.2000">
    <property type="entry name" value="Glycogen Phosphorylase B"/>
    <property type="match status" value="2"/>
</dbReference>
<protein>
    <submittedName>
        <fullName evidence="3">Glycosyltransferase family 9 protein</fullName>
        <ecNumber evidence="3">2.4.-.-</ecNumber>
    </submittedName>
</protein>
<organism evidence="3 4">
    <name type="scientific">Robiginitalea aurantiaca</name>
    <dbReference type="NCBI Taxonomy" id="3056915"/>
    <lineage>
        <taxon>Bacteria</taxon>
        <taxon>Pseudomonadati</taxon>
        <taxon>Bacteroidota</taxon>
        <taxon>Flavobacteriia</taxon>
        <taxon>Flavobacteriales</taxon>
        <taxon>Flavobacteriaceae</taxon>
        <taxon>Robiginitalea</taxon>
    </lineage>
</organism>
<dbReference type="Proteomes" id="UP001174839">
    <property type="component" value="Unassembled WGS sequence"/>
</dbReference>
<dbReference type="RefSeq" id="WP_289723281.1">
    <property type="nucleotide sequence ID" value="NZ_JAUDUY010000001.1"/>
</dbReference>